<dbReference type="RefSeq" id="WP_113963544.1">
    <property type="nucleotide sequence ID" value="NZ_UEGW01000001.1"/>
</dbReference>
<dbReference type="AlphaFoldDB" id="A0A375YXT3"/>
<sequence length="191" mass="21130">MPNENGELTVDDVEQYTKGRLVAGNPETERILDAALDAARRFCGWHVTPVITDEVTLDGPGGHVLSLPTMRLVELTELSEDGTALNVDDLAVSPRGLVQKRCGRWSHNYGSITAKMKHGYDEATDFQAAVLELVDRMASQVGKVIGNSGPPVEERVDDVVMRWVLTISSNHDLFDMLNHTLLDRYRLLAFA</sequence>
<evidence type="ECO:0008006" key="3">
    <source>
        <dbReference type="Google" id="ProtNLM"/>
    </source>
</evidence>
<organism evidence="1 2">
    <name type="scientific">Mycobacterium shimoidei</name>
    <dbReference type="NCBI Taxonomy" id="29313"/>
    <lineage>
        <taxon>Bacteria</taxon>
        <taxon>Bacillati</taxon>
        <taxon>Actinomycetota</taxon>
        <taxon>Actinomycetes</taxon>
        <taxon>Mycobacteriales</taxon>
        <taxon>Mycobacteriaceae</taxon>
        <taxon>Mycobacterium</taxon>
    </lineage>
</organism>
<dbReference type="Proteomes" id="UP000252015">
    <property type="component" value="Unassembled WGS sequence"/>
</dbReference>
<name>A0A375YXT3_MYCSH</name>
<accession>A0A375YXT3</accession>
<proteinExistence type="predicted"/>
<reference evidence="1 2" key="1">
    <citation type="submission" date="2018-05" db="EMBL/GenBank/DDBJ databases">
        <authorList>
            <consortium name="IHU Genomes"/>
        </authorList>
    </citation>
    <scope>NUCLEOTIDE SEQUENCE [LARGE SCALE GENOMIC DNA]</scope>
    <source>
        <strain evidence="1 2">P7336</strain>
    </source>
</reference>
<keyword evidence="2" id="KW-1185">Reference proteome</keyword>
<gene>
    <name evidence="1" type="ORF">MSP7336_01804</name>
</gene>
<dbReference type="EMBL" id="UEGW01000001">
    <property type="protein sequence ID" value="SRX93565.1"/>
    <property type="molecule type" value="Genomic_DNA"/>
</dbReference>
<evidence type="ECO:0000313" key="1">
    <source>
        <dbReference type="EMBL" id="SRX93565.1"/>
    </source>
</evidence>
<protein>
    <recommendedName>
        <fullName evidence="3">Head-to-tail adaptor</fullName>
    </recommendedName>
</protein>
<evidence type="ECO:0000313" key="2">
    <source>
        <dbReference type="Proteomes" id="UP000252015"/>
    </source>
</evidence>